<sequence length="263" mass="31393">MPAILEFYHTFPVLSRWLGLALLYLLVILPGMVFRIKNWNTKRGALIILGVSPYYFAFAASGQEYFWKYLFTYGLSWWVIFFYDLELIGRTKKTKKMDDGEPVYWLYAVILWGIAMQLGIIVHFIWIFADIITFFKTDLSISIWILFGILYVIVTIPGMLYKRKNWNSRKFMLIVLYLAPVYFCWTAFSEPHFWSHLIVFGLSWWFLWVYDQDLYYKTTYPSQHLDKEQKEALRTDSSDKYRMYALNIWALCIAIAIGFYLLA</sequence>
<keyword evidence="1" id="KW-1133">Transmembrane helix</keyword>
<dbReference type="Proteomes" id="UP001403385">
    <property type="component" value="Unassembled WGS sequence"/>
</dbReference>
<keyword evidence="3" id="KW-1185">Reference proteome</keyword>
<dbReference type="AlphaFoldDB" id="A0AAW9S1L0"/>
<feature type="transmembrane region" description="Helical" evidence="1">
    <location>
        <begin position="17"/>
        <end position="36"/>
    </location>
</feature>
<feature type="transmembrane region" description="Helical" evidence="1">
    <location>
        <begin position="244"/>
        <end position="262"/>
    </location>
</feature>
<keyword evidence="1" id="KW-0472">Membrane</keyword>
<evidence type="ECO:0000313" key="3">
    <source>
        <dbReference type="Proteomes" id="UP001403385"/>
    </source>
</evidence>
<feature type="transmembrane region" description="Helical" evidence="1">
    <location>
        <begin position="66"/>
        <end position="83"/>
    </location>
</feature>
<proteinExistence type="predicted"/>
<feature type="transmembrane region" description="Helical" evidence="1">
    <location>
        <begin position="194"/>
        <end position="210"/>
    </location>
</feature>
<dbReference type="EMBL" id="JBDKWZ010000002">
    <property type="protein sequence ID" value="MEN7547006.1"/>
    <property type="molecule type" value="Genomic_DNA"/>
</dbReference>
<reference evidence="2 3" key="1">
    <citation type="submission" date="2024-04" db="EMBL/GenBank/DDBJ databases">
        <title>Novel genus in family Flammeovirgaceae.</title>
        <authorList>
            <person name="Nguyen T.H."/>
            <person name="Vuong T.Q."/>
            <person name="Le H."/>
            <person name="Kim S.-G."/>
        </authorList>
    </citation>
    <scope>NUCLEOTIDE SEQUENCE [LARGE SCALE GENOMIC DNA]</scope>
    <source>
        <strain evidence="2 3">JCM 23209</strain>
    </source>
</reference>
<gene>
    <name evidence="2" type="ORF">AAG747_03755</name>
</gene>
<comment type="caution">
    <text evidence="2">The sequence shown here is derived from an EMBL/GenBank/DDBJ whole genome shotgun (WGS) entry which is preliminary data.</text>
</comment>
<accession>A0AAW9S1L0</accession>
<name>A0AAW9S1L0_9BACT</name>
<dbReference type="RefSeq" id="WP_346819794.1">
    <property type="nucleotide sequence ID" value="NZ_JBDKWZ010000002.1"/>
</dbReference>
<evidence type="ECO:0000256" key="1">
    <source>
        <dbReference type="SAM" id="Phobius"/>
    </source>
</evidence>
<feature type="transmembrane region" description="Helical" evidence="1">
    <location>
        <begin position="104"/>
        <end position="129"/>
    </location>
</feature>
<organism evidence="2 3">
    <name type="scientific">Rapidithrix thailandica</name>
    <dbReference type="NCBI Taxonomy" id="413964"/>
    <lineage>
        <taxon>Bacteria</taxon>
        <taxon>Pseudomonadati</taxon>
        <taxon>Bacteroidota</taxon>
        <taxon>Cytophagia</taxon>
        <taxon>Cytophagales</taxon>
        <taxon>Flammeovirgaceae</taxon>
        <taxon>Rapidithrix</taxon>
    </lineage>
</organism>
<feature type="transmembrane region" description="Helical" evidence="1">
    <location>
        <begin position="171"/>
        <end position="188"/>
    </location>
</feature>
<protein>
    <submittedName>
        <fullName evidence="2">Uncharacterized protein</fullName>
    </submittedName>
</protein>
<keyword evidence="1" id="KW-0812">Transmembrane</keyword>
<feature type="transmembrane region" description="Helical" evidence="1">
    <location>
        <begin position="141"/>
        <end position="159"/>
    </location>
</feature>
<evidence type="ECO:0000313" key="2">
    <source>
        <dbReference type="EMBL" id="MEN7547006.1"/>
    </source>
</evidence>
<feature type="transmembrane region" description="Helical" evidence="1">
    <location>
        <begin position="43"/>
        <end position="60"/>
    </location>
</feature>